<dbReference type="Gene3D" id="1.20.1290.10">
    <property type="entry name" value="AhpD-like"/>
    <property type="match status" value="2"/>
</dbReference>
<dbReference type="PANTHER" id="PTHR35446">
    <property type="entry name" value="SI:CH211-175M2.5"/>
    <property type="match status" value="1"/>
</dbReference>
<dbReference type="Proteomes" id="UP000824005">
    <property type="component" value="Unassembled WGS sequence"/>
</dbReference>
<evidence type="ECO:0000259" key="2">
    <source>
        <dbReference type="Pfam" id="PF02627"/>
    </source>
</evidence>
<evidence type="ECO:0000313" key="3">
    <source>
        <dbReference type="EMBL" id="HIY67611.1"/>
    </source>
</evidence>
<dbReference type="AlphaFoldDB" id="A0A9D1YYG3"/>
<dbReference type="InterPro" id="IPR010195">
    <property type="entry name" value="Uncharacterised_peroxidase-rel"/>
</dbReference>
<protein>
    <submittedName>
        <fullName evidence="3">Peroxidase-related enzyme</fullName>
    </submittedName>
</protein>
<gene>
    <name evidence="3" type="ORF">H9830_15205</name>
</gene>
<accession>A0A9D1YYG3</accession>
<proteinExistence type="predicted"/>
<evidence type="ECO:0000256" key="1">
    <source>
        <dbReference type="SAM" id="MobiDB-lite"/>
    </source>
</evidence>
<dbReference type="GO" id="GO:0051920">
    <property type="term" value="F:peroxiredoxin activity"/>
    <property type="evidence" value="ECO:0007669"/>
    <property type="project" value="InterPro"/>
</dbReference>
<dbReference type="EMBL" id="DXDC01000463">
    <property type="protein sequence ID" value="HIY67611.1"/>
    <property type="molecule type" value="Genomic_DNA"/>
</dbReference>
<name>A0A9D1YYG3_9MICO</name>
<dbReference type="NCBIfam" id="TIGR01926">
    <property type="entry name" value="peroxid_rel"/>
    <property type="match status" value="1"/>
</dbReference>
<reference evidence="3" key="1">
    <citation type="journal article" date="2021" name="PeerJ">
        <title>Extensive microbial diversity within the chicken gut microbiome revealed by metagenomics and culture.</title>
        <authorList>
            <person name="Gilroy R."/>
            <person name="Ravi A."/>
            <person name="Getino M."/>
            <person name="Pursley I."/>
            <person name="Horton D.L."/>
            <person name="Alikhan N.F."/>
            <person name="Baker D."/>
            <person name="Gharbi K."/>
            <person name="Hall N."/>
            <person name="Watson M."/>
            <person name="Adriaenssens E.M."/>
            <person name="Foster-Nyarko E."/>
            <person name="Jarju S."/>
            <person name="Secka A."/>
            <person name="Antonio M."/>
            <person name="Oren A."/>
            <person name="Chaudhuri R.R."/>
            <person name="La Ragione R."/>
            <person name="Hildebrand F."/>
            <person name="Pallen M.J."/>
        </authorList>
    </citation>
    <scope>NUCLEOTIDE SEQUENCE</scope>
    <source>
        <strain evidence="3">ChiGjej1B1-98</strain>
    </source>
</reference>
<evidence type="ECO:0000313" key="4">
    <source>
        <dbReference type="Proteomes" id="UP000824005"/>
    </source>
</evidence>
<sequence>MTQPATDTFESLVGVSPHLTELRDAKPEVFTQTQLAHDALYRDEHRIGSTTLRAFAARVAAWHGIAPLHELHIAAGADTAVLDGDSIDDSTRVLRDHLDMLVVSPALATPDDIERLTSAGISPDDIVLVSQLVAYESYRARAVYGFAALEGLTLGEQSAPASPLRTSGREKDVSGVTNSGDPKPVGFTRDVLQWQPWVAPIGTDDLTSEQADSFAAKTTTNSPYFRLLARVPAVLKARSALDNAVFLPREGLPKAERELAAAVASKVNDCIYCASVHARKSAAFSKRPDDLDRLLAIDLERDADWQPVTVAPLSDGQDARWSALIDTAAGLSLLRPQVRTEDIQRLRDLGLTTGELADLIASTAFFAWANRLMLTLGEPTAPNTD</sequence>
<feature type="region of interest" description="Disordered" evidence="1">
    <location>
        <begin position="158"/>
        <end position="180"/>
    </location>
</feature>
<dbReference type="NCBIfam" id="TIGR00778">
    <property type="entry name" value="ahpD_dom"/>
    <property type="match status" value="1"/>
</dbReference>
<keyword evidence="3" id="KW-0575">Peroxidase</keyword>
<dbReference type="InterPro" id="IPR003779">
    <property type="entry name" value="CMD-like"/>
</dbReference>
<keyword evidence="3" id="KW-0560">Oxidoreductase</keyword>
<feature type="domain" description="Carboxymuconolactone decarboxylase-like" evidence="2">
    <location>
        <begin position="232"/>
        <end position="298"/>
    </location>
</feature>
<dbReference type="PANTHER" id="PTHR35446:SF2">
    <property type="entry name" value="CARBOXYMUCONOLACTONE DECARBOXYLASE-LIKE DOMAIN-CONTAINING PROTEIN"/>
    <property type="match status" value="1"/>
</dbReference>
<dbReference type="SUPFAM" id="SSF69118">
    <property type="entry name" value="AhpD-like"/>
    <property type="match status" value="2"/>
</dbReference>
<dbReference type="InterPro" id="IPR004675">
    <property type="entry name" value="AhpD_core"/>
</dbReference>
<dbReference type="Pfam" id="PF02627">
    <property type="entry name" value="CMD"/>
    <property type="match status" value="1"/>
</dbReference>
<dbReference type="InterPro" id="IPR029032">
    <property type="entry name" value="AhpD-like"/>
</dbReference>
<comment type="caution">
    <text evidence="3">The sequence shown here is derived from an EMBL/GenBank/DDBJ whole genome shotgun (WGS) entry which is preliminary data.</text>
</comment>
<reference evidence="3" key="2">
    <citation type="submission" date="2021-04" db="EMBL/GenBank/DDBJ databases">
        <authorList>
            <person name="Gilroy R."/>
        </authorList>
    </citation>
    <scope>NUCLEOTIDE SEQUENCE</scope>
    <source>
        <strain evidence="3">ChiGjej1B1-98</strain>
    </source>
</reference>
<organism evidence="3 4">
    <name type="scientific">Candidatus Agrococcus pullicola</name>
    <dbReference type="NCBI Taxonomy" id="2838429"/>
    <lineage>
        <taxon>Bacteria</taxon>
        <taxon>Bacillati</taxon>
        <taxon>Actinomycetota</taxon>
        <taxon>Actinomycetes</taxon>
        <taxon>Micrococcales</taxon>
        <taxon>Microbacteriaceae</taxon>
        <taxon>Agrococcus</taxon>
    </lineage>
</organism>